<gene>
    <name evidence="1" type="ORF">J2T15_004449</name>
</gene>
<dbReference type="Proteomes" id="UP001229346">
    <property type="component" value="Unassembled WGS sequence"/>
</dbReference>
<comment type="caution">
    <text evidence="1">The sequence shown here is derived from an EMBL/GenBank/DDBJ whole genome shotgun (WGS) entry which is preliminary data.</text>
</comment>
<organism evidence="1 2">
    <name type="scientific">Paenibacillus harenae</name>
    <dbReference type="NCBI Taxonomy" id="306543"/>
    <lineage>
        <taxon>Bacteria</taxon>
        <taxon>Bacillati</taxon>
        <taxon>Bacillota</taxon>
        <taxon>Bacilli</taxon>
        <taxon>Bacillales</taxon>
        <taxon>Paenibacillaceae</taxon>
        <taxon>Paenibacillus</taxon>
    </lineage>
</organism>
<dbReference type="EMBL" id="JAUSSU010000009">
    <property type="protein sequence ID" value="MDQ0114992.1"/>
    <property type="molecule type" value="Genomic_DNA"/>
</dbReference>
<protein>
    <submittedName>
        <fullName evidence="1">Uncharacterized protein</fullName>
    </submittedName>
</protein>
<name>A0ABT9U5S1_PAEHA</name>
<sequence>MELIIAMFLEGTSIEVPFNFYHEFNKCQIYVNIYVINKIC</sequence>
<evidence type="ECO:0000313" key="2">
    <source>
        <dbReference type="Proteomes" id="UP001229346"/>
    </source>
</evidence>
<evidence type="ECO:0000313" key="1">
    <source>
        <dbReference type="EMBL" id="MDQ0114992.1"/>
    </source>
</evidence>
<reference evidence="1 2" key="1">
    <citation type="submission" date="2023-07" db="EMBL/GenBank/DDBJ databases">
        <title>Sorghum-associated microbial communities from plants grown in Nebraska, USA.</title>
        <authorList>
            <person name="Schachtman D."/>
        </authorList>
    </citation>
    <scope>NUCLEOTIDE SEQUENCE [LARGE SCALE GENOMIC DNA]</scope>
    <source>
        <strain evidence="1 2">CC482</strain>
    </source>
</reference>
<proteinExistence type="predicted"/>
<accession>A0ABT9U5S1</accession>
<keyword evidence="2" id="KW-1185">Reference proteome</keyword>